<name>A0A1B2LYC5_9GAMM</name>
<evidence type="ECO:0000313" key="2">
    <source>
        <dbReference type="EMBL" id="AOA57944.1"/>
    </source>
</evidence>
<dbReference type="InterPro" id="IPR036282">
    <property type="entry name" value="Glutathione-S-Trfase_C_sf"/>
</dbReference>
<dbReference type="AlphaFoldDB" id="A0A1B2LYC5"/>
<dbReference type="EMBL" id="CP016895">
    <property type="protein sequence ID" value="AOA57944.1"/>
    <property type="molecule type" value="Genomic_DNA"/>
</dbReference>
<dbReference type="STRING" id="1789224.BFG52_05995"/>
<dbReference type="PANTHER" id="PTHR44051:SF8">
    <property type="entry name" value="GLUTATHIONE S-TRANSFERASE GSTA"/>
    <property type="match status" value="1"/>
</dbReference>
<dbReference type="PROSITE" id="PS50404">
    <property type="entry name" value="GST_NTER"/>
    <property type="match status" value="1"/>
</dbReference>
<gene>
    <name evidence="2" type="ORF">BFG52_05995</name>
</gene>
<accession>A0A1B2LYC5</accession>
<evidence type="ECO:0000313" key="3">
    <source>
        <dbReference type="Proteomes" id="UP000093391"/>
    </source>
</evidence>
<dbReference type="Pfam" id="PF13417">
    <property type="entry name" value="GST_N_3"/>
    <property type="match status" value="1"/>
</dbReference>
<dbReference type="Proteomes" id="UP000093391">
    <property type="component" value="Chromosome"/>
</dbReference>
<dbReference type="SUPFAM" id="SSF52833">
    <property type="entry name" value="Thioredoxin-like"/>
    <property type="match status" value="1"/>
</dbReference>
<dbReference type="InterPro" id="IPR036249">
    <property type="entry name" value="Thioredoxin-like_sf"/>
</dbReference>
<evidence type="ECO:0000259" key="1">
    <source>
        <dbReference type="PROSITE" id="PS50404"/>
    </source>
</evidence>
<keyword evidence="3" id="KW-1185">Reference proteome</keyword>
<dbReference type="Gene3D" id="1.20.1050.10">
    <property type="match status" value="1"/>
</dbReference>
<proteinExistence type="predicted"/>
<dbReference type="OrthoDB" id="9782992at2"/>
<reference evidence="2 3" key="1">
    <citation type="submission" date="2016-08" db="EMBL/GenBank/DDBJ databases">
        <authorList>
            <person name="Seilhamer J.J."/>
        </authorList>
    </citation>
    <scope>NUCLEOTIDE SEQUENCE [LARGE SCALE GENOMIC DNA]</scope>
    <source>
        <strain evidence="2 3">BRTC-1</strain>
    </source>
</reference>
<dbReference type="Gene3D" id="3.40.30.10">
    <property type="entry name" value="Glutaredoxin"/>
    <property type="match status" value="1"/>
</dbReference>
<dbReference type="CDD" id="cd00570">
    <property type="entry name" value="GST_N_family"/>
    <property type="match status" value="1"/>
</dbReference>
<dbReference type="RefSeq" id="WP_067553587.1">
    <property type="nucleotide sequence ID" value="NZ_CP016895.1"/>
</dbReference>
<dbReference type="SUPFAM" id="SSF47616">
    <property type="entry name" value="GST C-terminal domain-like"/>
    <property type="match status" value="1"/>
</dbReference>
<keyword evidence="2" id="KW-0808">Transferase</keyword>
<sequence length="254" mass="29620">MRILYQFPLSHFCEKARWLLDFKQLEYVAHNLVPGVHRAFAQLKTRQNSLPILKDQQQWIADSSMIALYLDEKYPEHSFLRAQQDLRDQALETNQLANELGVHVRRWSLSQALAMNDSALEVMIGESGYLRQFEKYSKPILKTMMSRSYQLSPQDAAASKAQMQSIIEQLNQQLVENHGRYLVSERLGLADIAVCSMLAPILEIETTPWERDSQVQQSDEFNEYKQQLLALPLGQYVQRIYMTERRARVDWRGV</sequence>
<protein>
    <submittedName>
        <fullName evidence="2">Glutathione S-transferase</fullName>
    </submittedName>
</protein>
<dbReference type="InterPro" id="IPR004045">
    <property type="entry name" value="Glutathione_S-Trfase_N"/>
</dbReference>
<feature type="domain" description="GST N-terminal" evidence="1">
    <location>
        <begin position="1"/>
        <end position="78"/>
    </location>
</feature>
<organism evidence="2 3">
    <name type="scientific">Acinetobacter larvae</name>
    <dbReference type="NCBI Taxonomy" id="1789224"/>
    <lineage>
        <taxon>Bacteria</taxon>
        <taxon>Pseudomonadati</taxon>
        <taxon>Pseudomonadota</taxon>
        <taxon>Gammaproteobacteria</taxon>
        <taxon>Moraxellales</taxon>
        <taxon>Moraxellaceae</taxon>
        <taxon>Acinetobacter</taxon>
    </lineage>
</organism>
<dbReference type="KEGG" id="ala:BFG52_05995"/>
<dbReference type="PANTHER" id="PTHR44051">
    <property type="entry name" value="GLUTATHIONE S-TRANSFERASE-RELATED"/>
    <property type="match status" value="1"/>
</dbReference>
<dbReference type="GO" id="GO:0016740">
    <property type="term" value="F:transferase activity"/>
    <property type="evidence" value="ECO:0007669"/>
    <property type="project" value="UniProtKB-KW"/>
</dbReference>